<feature type="domain" description="Bacterial repeat" evidence="1">
    <location>
        <begin position="292"/>
        <end position="359"/>
    </location>
</feature>
<comment type="caution">
    <text evidence="2">The sequence shown here is derived from an EMBL/GenBank/DDBJ whole genome shotgun (WGS) entry which is preliminary data.</text>
</comment>
<dbReference type="SUPFAM" id="SSF63825">
    <property type="entry name" value="YWTD domain"/>
    <property type="match status" value="1"/>
</dbReference>
<dbReference type="SUPFAM" id="SSF117281">
    <property type="entry name" value="Kelch motif"/>
    <property type="match status" value="1"/>
</dbReference>
<protein>
    <recommendedName>
        <fullName evidence="1">Bacterial repeat domain-containing protein</fullName>
    </recommendedName>
</protein>
<dbReference type="InterPro" id="IPR044060">
    <property type="entry name" value="Bacterial_rp_domain"/>
</dbReference>
<feature type="non-terminal residue" evidence="2">
    <location>
        <position position="440"/>
    </location>
</feature>
<evidence type="ECO:0000313" key="2">
    <source>
        <dbReference type="EMBL" id="ETR66038.1"/>
    </source>
</evidence>
<dbReference type="EMBL" id="ATBP01002282">
    <property type="protein sequence ID" value="ETR66038.1"/>
    <property type="molecule type" value="Genomic_DNA"/>
</dbReference>
<proteinExistence type="predicted"/>
<sequence length="440" mass="50143">CPMIANASYWEQCSDFGGGKRSYFKAATVNGNIYTGLGQSDNSTILDWWEYDTIQNKWTEKAVPPFEERKYNEVVAVGQKIFVGLGTGLEDWWEYNIIEDSWSNKKVFPGYLRFGRSSSSSNNHHAYVYYKYTEHEIWEYDPTLDSWNHITNYPGGNNLAAMIALDDKIFFKGTESNEFWEYNLITSSWNQKTDFGKVSYTSGILYKGEIYIVAFKFYSDTNTNSGIWKYDMQNDSWTRLSNSDYPGNGSYTNIVVACDNFIYIGMGSGTLQASDWWKYNPTSEINTLKKFVTPSAGGFISLSPSQSWFQYTENVTLQAIPYTNYVFTGWSEDSCNDAYSSCTIMMDSDKSIIAQFEYSTPTPLVDYQGSWQPIPMAYTVSDIHYVSEIQVQNNAYPVIAYAKNMGKDESGYTVQAVHVVFWNGTEWIGKGNSNIENGIS</sequence>
<dbReference type="Pfam" id="PF18998">
    <property type="entry name" value="Flg_new_2"/>
    <property type="match status" value="1"/>
</dbReference>
<accession>A0A1V1NTX9</accession>
<evidence type="ECO:0000259" key="1">
    <source>
        <dbReference type="Pfam" id="PF18998"/>
    </source>
</evidence>
<dbReference type="PANTHER" id="PTHR46375:SF3">
    <property type="entry name" value="KELCH REPEAT AND BTB DOMAIN-CONTAINING PROTEIN 13"/>
    <property type="match status" value="1"/>
</dbReference>
<gene>
    <name evidence="2" type="ORF">OMM_13338</name>
</gene>
<organism evidence="2 3">
    <name type="scientific">Candidatus Magnetoglobus multicellularis str. Araruama</name>
    <dbReference type="NCBI Taxonomy" id="890399"/>
    <lineage>
        <taxon>Bacteria</taxon>
        <taxon>Pseudomonadati</taxon>
        <taxon>Thermodesulfobacteriota</taxon>
        <taxon>Desulfobacteria</taxon>
        <taxon>Desulfobacterales</taxon>
        <taxon>Desulfobacteraceae</taxon>
        <taxon>Candidatus Magnetoglobus</taxon>
    </lineage>
</organism>
<dbReference type="Proteomes" id="UP000189670">
    <property type="component" value="Unassembled WGS sequence"/>
</dbReference>
<feature type="non-terminal residue" evidence="2">
    <location>
        <position position="1"/>
    </location>
</feature>
<dbReference type="InterPro" id="IPR052392">
    <property type="entry name" value="Kelch-BTB_domain-containing"/>
</dbReference>
<reference evidence="3" key="1">
    <citation type="submission" date="2012-11" db="EMBL/GenBank/DDBJ databases">
        <authorList>
            <person name="Lucero-Rivera Y.E."/>
            <person name="Tovar-Ramirez D."/>
        </authorList>
    </citation>
    <scope>NUCLEOTIDE SEQUENCE [LARGE SCALE GENOMIC DNA]</scope>
    <source>
        <strain evidence="3">Araruama</strain>
    </source>
</reference>
<evidence type="ECO:0000313" key="3">
    <source>
        <dbReference type="Proteomes" id="UP000189670"/>
    </source>
</evidence>
<dbReference type="Gene3D" id="2.120.10.80">
    <property type="entry name" value="Kelch-type beta propeller"/>
    <property type="match status" value="1"/>
</dbReference>
<dbReference type="PANTHER" id="PTHR46375">
    <property type="entry name" value="KELCH REPEAT AND BTB DOMAIN-CONTAINING PROTEIN 13-RELATED"/>
    <property type="match status" value="1"/>
</dbReference>
<dbReference type="AlphaFoldDB" id="A0A1V1NTX9"/>
<dbReference type="InterPro" id="IPR015915">
    <property type="entry name" value="Kelch-typ_b-propeller"/>
</dbReference>
<name>A0A1V1NTX9_9BACT</name>